<keyword evidence="3" id="KW-1185">Reference proteome</keyword>
<proteinExistence type="predicted"/>
<feature type="transmembrane region" description="Helical" evidence="1">
    <location>
        <begin position="33"/>
        <end position="63"/>
    </location>
</feature>
<dbReference type="Proteomes" id="UP001328107">
    <property type="component" value="Unassembled WGS sequence"/>
</dbReference>
<protein>
    <submittedName>
        <fullName evidence="2">Uncharacterized protein</fullName>
    </submittedName>
</protein>
<evidence type="ECO:0000313" key="3">
    <source>
        <dbReference type="Proteomes" id="UP001328107"/>
    </source>
</evidence>
<gene>
    <name evidence="2" type="ORF">PMAYCL1PPCAC_21043</name>
</gene>
<feature type="transmembrane region" description="Helical" evidence="1">
    <location>
        <begin position="75"/>
        <end position="93"/>
    </location>
</feature>
<dbReference type="EMBL" id="BTRK01000004">
    <property type="protein sequence ID" value="GMR50848.1"/>
    <property type="molecule type" value="Genomic_DNA"/>
</dbReference>
<accession>A0AAN5I3P0</accession>
<name>A0AAN5I3P0_9BILA</name>
<evidence type="ECO:0000313" key="2">
    <source>
        <dbReference type="EMBL" id="GMR50848.1"/>
    </source>
</evidence>
<keyword evidence="1" id="KW-0472">Membrane</keyword>
<evidence type="ECO:0000256" key="1">
    <source>
        <dbReference type="SAM" id="Phobius"/>
    </source>
</evidence>
<keyword evidence="1" id="KW-1133">Transmembrane helix</keyword>
<sequence length="157" mass="17463">MLRCLSGTHRKAISRRPRVRAVSTRTSRSRASAITVTTPAAIIAAIISAITAISGIAYMAAFVRELDVPFHTIDAFSIHCLYDVLGFTLALILNEDKSGRLQQTSKAANESILNLIKLHRGKHKPHQRIRQSDCIVLNIPYFFLIPADVSFLRVVHM</sequence>
<organism evidence="2 3">
    <name type="scientific">Pristionchus mayeri</name>
    <dbReference type="NCBI Taxonomy" id="1317129"/>
    <lineage>
        <taxon>Eukaryota</taxon>
        <taxon>Metazoa</taxon>
        <taxon>Ecdysozoa</taxon>
        <taxon>Nematoda</taxon>
        <taxon>Chromadorea</taxon>
        <taxon>Rhabditida</taxon>
        <taxon>Rhabditina</taxon>
        <taxon>Diplogasteromorpha</taxon>
        <taxon>Diplogasteroidea</taxon>
        <taxon>Neodiplogasteridae</taxon>
        <taxon>Pristionchus</taxon>
    </lineage>
</organism>
<dbReference type="AlphaFoldDB" id="A0AAN5I3P0"/>
<keyword evidence="1" id="KW-0812">Transmembrane</keyword>
<reference evidence="3" key="1">
    <citation type="submission" date="2022-10" db="EMBL/GenBank/DDBJ databases">
        <title>Genome assembly of Pristionchus species.</title>
        <authorList>
            <person name="Yoshida K."/>
            <person name="Sommer R.J."/>
        </authorList>
    </citation>
    <scope>NUCLEOTIDE SEQUENCE [LARGE SCALE GENOMIC DNA]</scope>
    <source>
        <strain evidence="3">RS5460</strain>
    </source>
</reference>
<comment type="caution">
    <text evidence="2">The sequence shown here is derived from an EMBL/GenBank/DDBJ whole genome shotgun (WGS) entry which is preliminary data.</text>
</comment>